<dbReference type="GO" id="GO:0005524">
    <property type="term" value="F:ATP binding"/>
    <property type="evidence" value="ECO:0007669"/>
    <property type="project" value="UniProtKB-KW"/>
</dbReference>
<dbReference type="Gene3D" id="2.60.200.40">
    <property type="match status" value="1"/>
</dbReference>
<dbReference type="InterPro" id="IPR045540">
    <property type="entry name" value="YegS/DAGK_C"/>
</dbReference>
<comment type="cofactor">
    <cofactor evidence="1">
        <name>Mg(2+)</name>
        <dbReference type="ChEBI" id="CHEBI:18420"/>
    </cofactor>
</comment>
<accession>A0A1B1N951</accession>
<dbReference type="InterPro" id="IPR050187">
    <property type="entry name" value="Lipid_Phosphate_FormReg"/>
</dbReference>
<evidence type="ECO:0000256" key="3">
    <source>
        <dbReference type="ARBA" id="ARBA00022679"/>
    </source>
</evidence>
<evidence type="ECO:0000313" key="11">
    <source>
        <dbReference type="Proteomes" id="UP000092482"/>
    </source>
</evidence>
<proteinExistence type="inferred from homology"/>
<keyword evidence="5" id="KW-0418">Kinase</keyword>
<keyword evidence="8" id="KW-1208">Phospholipid metabolism</keyword>
<keyword evidence="7" id="KW-0443">Lipid metabolism</keyword>
<evidence type="ECO:0000256" key="6">
    <source>
        <dbReference type="ARBA" id="ARBA00022840"/>
    </source>
</evidence>
<evidence type="ECO:0000256" key="7">
    <source>
        <dbReference type="ARBA" id="ARBA00023209"/>
    </source>
</evidence>
<name>A0A1B1N951_9MICO</name>
<evidence type="ECO:0000256" key="5">
    <source>
        <dbReference type="ARBA" id="ARBA00022777"/>
    </source>
</evidence>
<comment type="similarity">
    <text evidence="2">Belongs to the diacylglycerol/lipid kinase family.</text>
</comment>
<dbReference type="GO" id="GO:0008654">
    <property type="term" value="P:phospholipid biosynthetic process"/>
    <property type="evidence" value="ECO:0007669"/>
    <property type="project" value="UniProtKB-KW"/>
</dbReference>
<dbReference type="EMBL" id="CP014989">
    <property type="protein sequence ID" value="ANS77970.1"/>
    <property type="molecule type" value="Genomic_DNA"/>
</dbReference>
<dbReference type="AlphaFoldDB" id="A0A1B1N951"/>
<keyword evidence="4" id="KW-0547">Nucleotide-binding</keyword>
<dbReference type="InterPro" id="IPR017438">
    <property type="entry name" value="ATP-NAD_kinase_N"/>
</dbReference>
<dbReference type="KEGG" id="serj:SGUI_0574"/>
<feature type="domain" description="DAGKc" evidence="9">
    <location>
        <begin position="1"/>
        <end position="128"/>
    </location>
</feature>
<keyword evidence="3" id="KW-0808">Transferase</keyword>
<keyword evidence="7" id="KW-0444">Lipid biosynthesis</keyword>
<keyword evidence="11" id="KW-1185">Reference proteome</keyword>
<evidence type="ECO:0000256" key="1">
    <source>
        <dbReference type="ARBA" id="ARBA00001946"/>
    </source>
</evidence>
<dbReference type="PANTHER" id="PTHR12358">
    <property type="entry name" value="SPHINGOSINE KINASE"/>
    <property type="match status" value="1"/>
</dbReference>
<evidence type="ECO:0000259" key="9">
    <source>
        <dbReference type="PROSITE" id="PS50146"/>
    </source>
</evidence>
<dbReference type="PROSITE" id="PS50146">
    <property type="entry name" value="DAGK"/>
    <property type="match status" value="1"/>
</dbReference>
<gene>
    <name evidence="10" type="ORF">SGUI_0574</name>
</gene>
<protein>
    <submittedName>
        <fullName evidence="10">Transcription regulator</fullName>
    </submittedName>
</protein>
<dbReference type="Gene3D" id="3.40.50.10330">
    <property type="entry name" value="Probable inorganic polyphosphate/atp-NAD kinase, domain 1"/>
    <property type="match status" value="1"/>
</dbReference>
<keyword evidence="6" id="KW-0067">ATP-binding</keyword>
<dbReference type="InterPro" id="IPR016064">
    <property type="entry name" value="NAD/diacylglycerol_kinase_sf"/>
</dbReference>
<sequence length="302" mass="31162">MDPVALVLNPASRGAQRARREVVIACAEAGMPPPEIRSTTVAEPGAAQARELLALGCTRVVVAGGDGTLREVAGAVGDRAVLGVVPCGTANLAARNLGLPLRSTTAAARLAVAGPGRRVDLGRVEASHEDGSSTSLPFLVVVGVGQDAEVLATMIPEAKRRLGWLAYVTPGLSRLRRPGRPVGLRVDDAAEQEEPAWSVLAVNGGRLPLGARLVPGARMDDGLLHVAVVGPRRLADWGRVAATGLGAPHREHPALRYRQGRVAVLRLGAPGPVQVDGDVLPGCVSARVEIRPGGLRVAAPTT</sequence>
<evidence type="ECO:0000256" key="2">
    <source>
        <dbReference type="ARBA" id="ARBA00005983"/>
    </source>
</evidence>
<dbReference type="PANTHER" id="PTHR12358:SF54">
    <property type="entry name" value="SPHINGOSINE KINASE RELATED PROTEIN"/>
    <property type="match status" value="1"/>
</dbReference>
<dbReference type="SMART" id="SM00046">
    <property type="entry name" value="DAGKc"/>
    <property type="match status" value="1"/>
</dbReference>
<reference evidence="10 11" key="1">
    <citation type="submission" date="2016-03" db="EMBL/GenBank/DDBJ databases">
        <title>Shallow-sea hydrothermal system.</title>
        <authorList>
            <person name="Tang K."/>
        </authorList>
    </citation>
    <scope>NUCLEOTIDE SEQUENCE [LARGE SCALE GENOMIC DNA]</scope>
    <source>
        <strain evidence="10 11">JLT9</strain>
    </source>
</reference>
<organism evidence="10 11">
    <name type="scientific">Serinicoccus hydrothermalis</name>
    <dbReference type="NCBI Taxonomy" id="1758689"/>
    <lineage>
        <taxon>Bacteria</taxon>
        <taxon>Bacillati</taxon>
        <taxon>Actinomycetota</taxon>
        <taxon>Actinomycetes</taxon>
        <taxon>Micrococcales</taxon>
        <taxon>Ornithinimicrobiaceae</taxon>
        <taxon>Serinicoccus</taxon>
    </lineage>
</organism>
<keyword evidence="7" id="KW-0594">Phospholipid biosynthesis</keyword>
<dbReference type="STRING" id="1758689.SGUI_0574"/>
<dbReference type="SUPFAM" id="SSF111331">
    <property type="entry name" value="NAD kinase/diacylglycerol kinase-like"/>
    <property type="match status" value="1"/>
</dbReference>
<evidence type="ECO:0000256" key="4">
    <source>
        <dbReference type="ARBA" id="ARBA00022741"/>
    </source>
</evidence>
<dbReference type="GO" id="GO:0016301">
    <property type="term" value="F:kinase activity"/>
    <property type="evidence" value="ECO:0007669"/>
    <property type="project" value="UniProtKB-KW"/>
</dbReference>
<evidence type="ECO:0000256" key="8">
    <source>
        <dbReference type="ARBA" id="ARBA00023264"/>
    </source>
</evidence>
<dbReference type="Proteomes" id="UP000092482">
    <property type="component" value="Chromosome"/>
</dbReference>
<evidence type="ECO:0000313" key="10">
    <source>
        <dbReference type="EMBL" id="ANS77970.1"/>
    </source>
</evidence>
<dbReference type="Pfam" id="PF00781">
    <property type="entry name" value="DAGK_cat"/>
    <property type="match status" value="1"/>
</dbReference>
<dbReference type="Pfam" id="PF19279">
    <property type="entry name" value="YegS_C"/>
    <property type="match status" value="1"/>
</dbReference>
<dbReference type="InterPro" id="IPR001206">
    <property type="entry name" value="Diacylglycerol_kinase_cat_dom"/>
</dbReference>